<evidence type="ECO:0000313" key="4">
    <source>
        <dbReference type="Proteomes" id="UP001059836"/>
    </source>
</evidence>
<proteinExistence type="predicted"/>
<accession>A0ABX6ILQ4</accession>
<dbReference type="Gene3D" id="3.50.50.60">
    <property type="entry name" value="FAD/NAD(P)-binding domain"/>
    <property type="match status" value="1"/>
</dbReference>
<dbReference type="Pfam" id="PF01494">
    <property type="entry name" value="FAD_binding_3"/>
    <property type="match status" value="1"/>
</dbReference>
<dbReference type="PANTHER" id="PTHR43476:SF3">
    <property type="entry name" value="FAD-BINDING MONOOXYGENASE"/>
    <property type="match status" value="1"/>
</dbReference>
<reference evidence="3" key="1">
    <citation type="journal article" date="2021" name="Nat. Microbiol.">
        <title>Cocultivation of an ultrasmall environmental parasitic bacterium with lytic ability against bacteria associated with wastewater foams.</title>
        <authorList>
            <person name="Batinovic S."/>
            <person name="Rose J.J.A."/>
            <person name="Ratcliffe J."/>
            <person name="Seviour R.J."/>
            <person name="Petrovski S."/>
        </authorList>
    </citation>
    <scope>NUCLEOTIDE SEQUENCE</scope>
    <source>
        <strain evidence="3">CON9</strain>
    </source>
</reference>
<dbReference type="PRINTS" id="PR00420">
    <property type="entry name" value="RNGMNOXGNASE"/>
</dbReference>
<dbReference type="InterPro" id="IPR036188">
    <property type="entry name" value="FAD/NAD-bd_sf"/>
</dbReference>
<dbReference type="NCBIfam" id="NF004829">
    <property type="entry name" value="PRK06183.1-3"/>
    <property type="match status" value="1"/>
</dbReference>
<dbReference type="SUPFAM" id="SSF51905">
    <property type="entry name" value="FAD/NAD(P)-binding domain"/>
    <property type="match status" value="1"/>
</dbReference>
<dbReference type="RefSeq" id="WP_213244390.1">
    <property type="nucleotide sequence ID" value="NZ_CP045806.1"/>
</dbReference>
<name>A0ABX6ILQ4_9ACTN</name>
<dbReference type="PANTHER" id="PTHR43476">
    <property type="entry name" value="3-(3-HYDROXY-PHENYL)PROPIONATE/3-HYDROXYCINNAMIC ACID HYDROXYLASE"/>
    <property type="match status" value="1"/>
</dbReference>
<dbReference type="EMBL" id="CP045809">
    <property type="protein sequence ID" value="QHN36130.1"/>
    <property type="molecule type" value="Genomic_DNA"/>
</dbReference>
<evidence type="ECO:0000256" key="1">
    <source>
        <dbReference type="ARBA" id="ARBA00023002"/>
    </source>
</evidence>
<keyword evidence="1" id="KW-0560">Oxidoreductase</keyword>
<sequence length="544" mass="59161">MPESTVDTTVLIVGAGPTGLTAAALLADLGIASTIVERWPGIYPQPRAVHLDDEVLRILGHIGVADAFAEISRAGHGLRLVDAQLRTLGEYRRDQPVGRHGFRSASMYDQPDLEAVLRAAVAERDLVTLVPDTEVLDVLIEGDRVRVLTAGRVSGERRVLRARYVIGCDGANSIVRSKIGSRWQDLGFTQRWLVVDIDTPRDLHAWDGVYQICDPDRAGTFMRIGDTRYRWEFRLHDSETADHYQDLTTLAPLLGPWLGDDHTDVRLVRSTEYTFRARVADRWHDRRILLAGDAAHLTPPFIGQGLGSGLRDAHNLAWKLAAVLNGTLGPDALASYQAERKPHTVGLIRLAMTVGVIMTSGGRTGNTLRRVIVPRTQYVPSLAAKAVDSTTAPLPPSAFVRPRSAAALPATLRPAVAHLSSRQLAGTLCPNALVDGESRFDDIVGPRFALVTLDPPRSDQRTELSRRGTDVIELEPGSSLGQWLSDAGQRAAVVRPDRYVMVSGKSVAAVYTYAPQTAVNSNTAYAGCGPPTPRVPRRQIPDAG</sequence>
<organism evidence="3 4">
    <name type="scientific">Gordonia pseudamarae</name>
    <dbReference type="NCBI Taxonomy" id="2831662"/>
    <lineage>
        <taxon>Bacteria</taxon>
        <taxon>Bacillati</taxon>
        <taxon>Actinomycetota</taxon>
        <taxon>Actinomycetes</taxon>
        <taxon>Mycobacteriales</taxon>
        <taxon>Gordoniaceae</taxon>
        <taxon>Gordonia</taxon>
    </lineage>
</organism>
<keyword evidence="4" id="KW-1185">Reference proteome</keyword>
<dbReference type="Proteomes" id="UP001059836">
    <property type="component" value="Chromosome"/>
</dbReference>
<evidence type="ECO:0000259" key="2">
    <source>
        <dbReference type="Pfam" id="PF01494"/>
    </source>
</evidence>
<dbReference type="Gene3D" id="3.30.9.10">
    <property type="entry name" value="D-Amino Acid Oxidase, subunit A, domain 2"/>
    <property type="match status" value="1"/>
</dbReference>
<dbReference type="InterPro" id="IPR002938">
    <property type="entry name" value="FAD-bd"/>
</dbReference>
<dbReference type="InterPro" id="IPR050631">
    <property type="entry name" value="PheA/TfdB_FAD_monoxygenase"/>
</dbReference>
<feature type="domain" description="FAD-binding" evidence="2">
    <location>
        <begin position="7"/>
        <end position="348"/>
    </location>
</feature>
<gene>
    <name evidence="3" type="ORF">GII31_15870</name>
</gene>
<evidence type="ECO:0000313" key="3">
    <source>
        <dbReference type="EMBL" id="QHN36130.1"/>
    </source>
</evidence>
<protein>
    <submittedName>
        <fullName evidence="3">Bifunctional 3-(3-hydroxy-phenyl)propionate/3-hydroxycinnamic acid hydroxylase</fullName>
    </submittedName>
</protein>